<accession>A0A949TSS9</accession>
<keyword evidence="3" id="KW-0378">Hydrolase</keyword>
<keyword evidence="4" id="KW-1185">Reference proteome</keyword>
<evidence type="ECO:0000313" key="4">
    <source>
        <dbReference type="Proteomes" id="UP000694308"/>
    </source>
</evidence>
<dbReference type="PANTHER" id="PTHR21581:SF6">
    <property type="entry name" value="TRAFFICKING PROTEIN PARTICLE COMPLEX SUBUNIT 12"/>
    <property type="match status" value="1"/>
</dbReference>
<organism evidence="3 4">
    <name type="scientific">Clostridium thailandense</name>
    <dbReference type="NCBI Taxonomy" id="2794346"/>
    <lineage>
        <taxon>Bacteria</taxon>
        <taxon>Bacillati</taxon>
        <taxon>Bacillota</taxon>
        <taxon>Clostridia</taxon>
        <taxon>Eubacteriales</taxon>
        <taxon>Clostridiaceae</taxon>
        <taxon>Clostridium</taxon>
    </lineage>
</organism>
<gene>
    <name evidence="3" type="ORF">I6U48_23425</name>
</gene>
<dbReference type="PANTHER" id="PTHR21581">
    <property type="entry name" value="D-ALANYL-D-ALANINE CARBOXYPEPTIDASE"/>
    <property type="match status" value="1"/>
</dbReference>
<protein>
    <submittedName>
        <fullName evidence="3">D-alanyl-D-alanine carboxypeptidase</fullName>
    </submittedName>
</protein>
<dbReference type="InterPro" id="IPR001967">
    <property type="entry name" value="Peptidase_S11_N"/>
</dbReference>
<name>A0A949TSS9_9CLOT</name>
<evidence type="ECO:0000259" key="2">
    <source>
        <dbReference type="Pfam" id="PF00768"/>
    </source>
</evidence>
<reference evidence="3" key="1">
    <citation type="submission" date="2020-12" db="EMBL/GenBank/DDBJ databases">
        <title>Clostridium thailandense sp. nov., a novel acetogenic bacterium isolated from peat land soil in Thailand.</title>
        <authorList>
            <person name="Chaikitkaew S."/>
            <person name="Birkeland N.K."/>
        </authorList>
    </citation>
    <scope>NUCLEOTIDE SEQUENCE</scope>
    <source>
        <strain evidence="3">PL3</strain>
    </source>
</reference>
<keyword evidence="1" id="KW-1133">Transmembrane helix</keyword>
<keyword evidence="1" id="KW-0812">Transmembrane</keyword>
<evidence type="ECO:0000313" key="3">
    <source>
        <dbReference type="EMBL" id="MBV7275852.1"/>
    </source>
</evidence>
<dbReference type="GO" id="GO:0006508">
    <property type="term" value="P:proteolysis"/>
    <property type="evidence" value="ECO:0007669"/>
    <property type="project" value="InterPro"/>
</dbReference>
<dbReference type="Proteomes" id="UP000694308">
    <property type="component" value="Unassembled WGS sequence"/>
</dbReference>
<dbReference type="GO" id="GO:0009002">
    <property type="term" value="F:serine-type D-Ala-D-Ala carboxypeptidase activity"/>
    <property type="evidence" value="ECO:0007669"/>
    <property type="project" value="InterPro"/>
</dbReference>
<feature type="transmembrane region" description="Helical" evidence="1">
    <location>
        <begin position="12"/>
        <end position="32"/>
    </location>
</feature>
<dbReference type="EMBL" id="JAEEGC010000137">
    <property type="protein sequence ID" value="MBV7275852.1"/>
    <property type="molecule type" value="Genomic_DNA"/>
</dbReference>
<dbReference type="AlphaFoldDB" id="A0A949TSS9"/>
<dbReference type="RefSeq" id="WP_218322895.1">
    <property type="nucleotide sequence ID" value="NZ_JAEEGC010000137.1"/>
</dbReference>
<feature type="domain" description="Peptidase S11 D-alanyl-D-alanine carboxypeptidase A N-terminal" evidence="2">
    <location>
        <begin position="65"/>
        <end position="302"/>
    </location>
</feature>
<proteinExistence type="predicted"/>
<comment type="caution">
    <text evidence="3">The sequence shown here is derived from an EMBL/GenBank/DDBJ whole genome shotgun (WGS) entry which is preliminary data.</text>
</comment>
<keyword evidence="3" id="KW-0121">Carboxypeptidase</keyword>
<dbReference type="Pfam" id="PF00768">
    <property type="entry name" value="Peptidase_S11"/>
    <property type="match status" value="1"/>
</dbReference>
<keyword evidence="3" id="KW-0645">Protease</keyword>
<sequence length="324" mass="35799">MVRKLKKQKPKILIFVTFLLMVGIVAFAYKFIIIQGYQHIFDKEYDDRTTSALLSKIEPDPYVSISPDKLNSPNAILIRLKDKTTLMQKNSEEKIYPASLTKMMTVIVAIENLPNMKEEIKLTNSTFKGLYGADASMAGFQSGEQVMAIDLLYGALLPSGAECCIGLADQIAGSEQNFVKMMNQKAADLGMKNTHFQNVTGLHNKNHYTTVKDLGILLSYALKNDTFREIFTSSRHSTGPTNKHPGGITFYSTMFEELKNQNITGGEILGGKTGYTDKAGLCLASLAKVGRQEYILISTGAKGDHHSKQYNITDALAVYNSIGK</sequence>
<evidence type="ECO:0000256" key="1">
    <source>
        <dbReference type="SAM" id="Phobius"/>
    </source>
</evidence>
<keyword evidence="1" id="KW-0472">Membrane</keyword>